<protein>
    <submittedName>
        <fullName evidence="1">Uncharacterized protein</fullName>
    </submittedName>
</protein>
<comment type="caution">
    <text evidence="1">The sequence shown here is derived from an EMBL/GenBank/DDBJ whole genome shotgun (WGS) entry which is preliminary data.</text>
</comment>
<dbReference type="EMBL" id="JACHLR010000039">
    <property type="protein sequence ID" value="MBB4860949.1"/>
    <property type="molecule type" value="Genomic_DNA"/>
</dbReference>
<name>A0A7W7KEU3_9SPHN</name>
<evidence type="ECO:0000313" key="2">
    <source>
        <dbReference type="Proteomes" id="UP000555448"/>
    </source>
</evidence>
<keyword evidence="2" id="KW-1185">Reference proteome</keyword>
<accession>A0A7W7KEU3</accession>
<proteinExistence type="predicted"/>
<gene>
    <name evidence="1" type="ORF">HNO88_004295</name>
</gene>
<evidence type="ECO:0000313" key="1">
    <source>
        <dbReference type="EMBL" id="MBB4860949.1"/>
    </source>
</evidence>
<sequence>MHALLYLRRTTETARRKAKLLLLTVGLGPRLAHGGEVWGEPSNHLPGAAFRLQHRTVLGDLARAAIKHHVGEDQALDGAGIVRNEQFSLLHLCQNSPPVLASRSKLDLVTE</sequence>
<dbReference type="RefSeq" id="WP_184250542.1">
    <property type="nucleotide sequence ID" value="NZ_JACHLR010000039.1"/>
</dbReference>
<organism evidence="1 2">
    <name type="scientific">Novosphingobium chloroacetimidivorans</name>
    <dbReference type="NCBI Taxonomy" id="1428314"/>
    <lineage>
        <taxon>Bacteria</taxon>
        <taxon>Pseudomonadati</taxon>
        <taxon>Pseudomonadota</taxon>
        <taxon>Alphaproteobacteria</taxon>
        <taxon>Sphingomonadales</taxon>
        <taxon>Sphingomonadaceae</taxon>
        <taxon>Novosphingobium</taxon>
    </lineage>
</organism>
<reference evidence="1 2" key="1">
    <citation type="submission" date="2020-08" db="EMBL/GenBank/DDBJ databases">
        <title>Functional genomics of gut bacteria from endangered species of beetles.</title>
        <authorList>
            <person name="Carlos-Shanley C."/>
        </authorList>
    </citation>
    <scope>NUCLEOTIDE SEQUENCE [LARGE SCALE GENOMIC DNA]</scope>
    <source>
        <strain evidence="1 2">S00245</strain>
    </source>
</reference>
<dbReference type="Proteomes" id="UP000555448">
    <property type="component" value="Unassembled WGS sequence"/>
</dbReference>
<dbReference type="AlphaFoldDB" id="A0A7W7KEU3"/>